<name>H1D114_9FIRM</name>
<dbReference type="Proteomes" id="UP000003277">
    <property type="component" value="Unassembled WGS sequence"/>
</dbReference>
<dbReference type="STRING" id="742743.HMPREF9453_01302"/>
<evidence type="ECO:0000313" key="2">
    <source>
        <dbReference type="Proteomes" id="UP000003277"/>
    </source>
</evidence>
<dbReference type="HOGENOM" id="CLU_2245653_0_0_9"/>
<protein>
    <submittedName>
        <fullName evidence="1">Uncharacterized protein</fullName>
    </submittedName>
</protein>
<reference evidence="1 2" key="1">
    <citation type="submission" date="2011-11" db="EMBL/GenBank/DDBJ databases">
        <title>The Genome Sequence of Dialister succinatiphilus YIT 11850.</title>
        <authorList>
            <consortium name="The Broad Institute Genome Sequencing Platform"/>
            <person name="Earl A."/>
            <person name="Ward D."/>
            <person name="Feldgarden M."/>
            <person name="Gevers D."/>
            <person name="Morotomi M."/>
            <person name="Young S.K."/>
            <person name="Zeng Q."/>
            <person name="Gargeya S."/>
            <person name="Fitzgerald M."/>
            <person name="Haas B."/>
            <person name="Abouelleil A."/>
            <person name="Alvarado L."/>
            <person name="Arachchi H.M."/>
            <person name="Berlin A."/>
            <person name="Brown A."/>
            <person name="Chapman S.B."/>
            <person name="Dunbar C."/>
            <person name="Gearin G."/>
            <person name="Goldberg J."/>
            <person name="Griggs A."/>
            <person name="Gujja S."/>
            <person name="Heiman D."/>
            <person name="Howarth C."/>
            <person name="Lui A."/>
            <person name="MacDonald P.J.P."/>
            <person name="Montmayeur A."/>
            <person name="Murphy C."/>
            <person name="Neiman D."/>
            <person name="Pearson M."/>
            <person name="Priest M."/>
            <person name="Roberts A."/>
            <person name="Saif S."/>
            <person name="Shea T."/>
            <person name="Sisk P."/>
            <person name="Stolte C."/>
            <person name="Sykes S."/>
            <person name="Wortman J."/>
            <person name="Nusbaum C."/>
            <person name="Birren B."/>
        </authorList>
    </citation>
    <scope>NUCLEOTIDE SEQUENCE [LARGE SCALE GENOMIC DNA]</scope>
    <source>
        <strain evidence="1 2">YIT 11850</strain>
    </source>
</reference>
<keyword evidence="2" id="KW-1185">Reference proteome</keyword>
<evidence type="ECO:0000313" key="1">
    <source>
        <dbReference type="EMBL" id="EHO62710.1"/>
    </source>
</evidence>
<dbReference type="AlphaFoldDB" id="H1D114"/>
<proteinExistence type="predicted"/>
<sequence length="104" mass="12179">MKSVCASDRVSSACFFLLLSFHHGRGAALPWLYLRYHFRKNAAITGLRSMVCLYVPHSKYLFFPCFSVFPAGYKKWLPVNIKKFYLVSPSPQLKYYALLYKFHK</sequence>
<dbReference type="EMBL" id="ADLT01000045">
    <property type="protein sequence ID" value="EHO62710.1"/>
    <property type="molecule type" value="Genomic_DNA"/>
</dbReference>
<gene>
    <name evidence="1" type="ORF">HMPREF9453_01302</name>
</gene>
<accession>H1D114</accession>
<organism evidence="1 2">
    <name type="scientific">Dialister succinatiphilus YIT 11850</name>
    <dbReference type="NCBI Taxonomy" id="742743"/>
    <lineage>
        <taxon>Bacteria</taxon>
        <taxon>Bacillati</taxon>
        <taxon>Bacillota</taxon>
        <taxon>Negativicutes</taxon>
        <taxon>Veillonellales</taxon>
        <taxon>Veillonellaceae</taxon>
        <taxon>Dialister</taxon>
    </lineage>
</organism>
<comment type="caution">
    <text evidence="1">The sequence shown here is derived from an EMBL/GenBank/DDBJ whole genome shotgun (WGS) entry which is preliminary data.</text>
</comment>